<feature type="region of interest" description="Disordered" evidence="1">
    <location>
        <begin position="573"/>
        <end position="603"/>
    </location>
</feature>
<name>A0ABQ3BTZ6_9GAMM</name>
<dbReference type="Proteomes" id="UP000643403">
    <property type="component" value="Unassembled WGS sequence"/>
</dbReference>
<evidence type="ECO:0000256" key="1">
    <source>
        <dbReference type="SAM" id="MobiDB-lite"/>
    </source>
</evidence>
<accession>A0ABQ3BTZ6</accession>
<reference evidence="3" key="1">
    <citation type="journal article" date="2019" name="Int. J. Syst. Evol. Microbiol.">
        <title>The Global Catalogue of Microorganisms (GCM) 10K type strain sequencing project: providing services to taxonomists for standard genome sequencing and annotation.</title>
        <authorList>
            <consortium name="The Broad Institute Genomics Platform"/>
            <consortium name="The Broad Institute Genome Sequencing Center for Infectious Disease"/>
            <person name="Wu L."/>
            <person name="Ma J."/>
        </authorList>
    </citation>
    <scope>NUCLEOTIDE SEQUENCE [LARGE SCALE GENOMIC DNA]</scope>
    <source>
        <strain evidence="3">KCTC 22558</strain>
    </source>
</reference>
<organism evidence="2 3">
    <name type="scientific">Cognatilysobacter xinjiangensis</name>
    <dbReference type="NCBI Taxonomy" id="546892"/>
    <lineage>
        <taxon>Bacteria</taxon>
        <taxon>Pseudomonadati</taxon>
        <taxon>Pseudomonadota</taxon>
        <taxon>Gammaproteobacteria</taxon>
        <taxon>Lysobacterales</taxon>
        <taxon>Lysobacteraceae</taxon>
        <taxon>Cognatilysobacter</taxon>
    </lineage>
</organism>
<comment type="caution">
    <text evidence="2">The sequence shown here is derived from an EMBL/GenBank/DDBJ whole genome shotgun (WGS) entry which is preliminary data.</text>
</comment>
<dbReference type="InterPro" id="IPR036397">
    <property type="entry name" value="RNaseH_sf"/>
</dbReference>
<evidence type="ECO:0008006" key="4">
    <source>
        <dbReference type="Google" id="ProtNLM"/>
    </source>
</evidence>
<feature type="region of interest" description="Disordered" evidence="1">
    <location>
        <begin position="1"/>
        <end position="30"/>
    </location>
</feature>
<evidence type="ECO:0000313" key="2">
    <source>
        <dbReference type="EMBL" id="GGZ57051.1"/>
    </source>
</evidence>
<protein>
    <recommendedName>
        <fullName evidence="4">Integrase catalytic domain-containing protein</fullName>
    </recommendedName>
</protein>
<gene>
    <name evidence="2" type="ORF">GCM10008101_08200</name>
</gene>
<evidence type="ECO:0000313" key="3">
    <source>
        <dbReference type="Proteomes" id="UP000643403"/>
    </source>
</evidence>
<feature type="compositionally biased region" description="Basic and acidic residues" evidence="1">
    <location>
        <begin position="9"/>
        <end position="21"/>
    </location>
</feature>
<dbReference type="EMBL" id="BMXY01000001">
    <property type="protein sequence ID" value="GGZ57051.1"/>
    <property type="molecule type" value="Genomic_DNA"/>
</dbReference>
<sequence length="630" mass="70905">MHRRVVSRVPREWRNPDDWPKPPDSAVPEEHRSTYMARCGALTDYLEGKSLAAIREAYNIDSSALYKFLDACLKPAPAGGIRGFSAVIPYARTSGYVRKTDVNPDQLAAGRGTAGLFTALLADHKPLAAYVEERAKKYATAAWEKRRLPIRAEHDAFCTRAAEFLKNDQYPFTLRSRAREGFRTALHEAIAKHRGAQAAHLEPSMWLRFRGEHPAYYRRIQIDAHQLDGFISARVEGKKGRFRTKRLRPWLIAAVEVESTNLVGWHLSIDDEPSAEDVLCCLYDMMRNDDGHRVVDMPEFSLEDGKGLPSLVVDGCASRYPDVVELDNALAHHAHIVREAITTKLFASIQHGCSHEPRRRVQIEQSFNTLTHRNIQHSLMGIRPDATDRERAIAEENAGGMTVEAMEAYLRMVLGRHNDAPTDAHYGKVRLQCLREEPTYELRRADTSVRASWRSLVEREIVTPIRASDGHPPHVNLLNATYSNDLLRAAYDLVGRDVIVVVNLNQPRIARAYIKGGLSFGVLTVLGPWRDFEHDYRLRRFLSRAKGDGRFHWVPGKSPEECVNDFLKRVGGERASQKRRAGGNSKLQSARADQAQGGVSKARPETKLVSKLAEVQTLDIASILGRKLEG</sequence>
<proteinExistence type="predicted"/>
<keyword evidence="3" id="KW-1185">Reference proteome</keyword>
<dbReference type="Gene3D" id="3.30.420.10">
    <property type="entry name" value="Ribonuclease H-like superfamily/Ribonuclease H"/>
    <property type="match status" value="1"/>
</dbReference>